<dbReference type="Proteomes" id="UP001604336">
    <property type="component" value="Unassembled WGS sequence"/>
</dbReference>
<protein>
    <submittedName>
        <fullName evidence="2">Uncharacterized protein</fullName>
    </submittedName>
</protein>
<dbReference type="EMBL" id="JBFOLK010000009">
    <property type="protein sequence ID" value="KAL2486146.1"/>
    <property type="molecule type" value="Genomic_DNA"/>
</dbReference>
<proteinExistence type="predicted"/>
<gene>
    <name evidence="2" type="ORF">Adt_30902</name>
</gene>
<feature type="compositionally biased region" description="Basic and acidic residues" evidence="1">
    <location>
        <begin position="1"/>
        <end position="10"/>
    </location>
</feature>
<feature type="region of interest" description="Disordered" evidence="1">
    <location>
        <begin position="1"/>
        <end position="35"/>
    </location>
</feature>
<evidence type="ECO:0000313" key="3">
    <source>
        <dbReference type="Proteomes" id="UP001604336"/>
    </source>
</evidence>
<reference evidence="3" key="1">
    <citation type="submission" date="2024-07" db="EMBL/GenBank/DDBJ databases">
        <title>Two chromosome-level genome assemblies of Korean endemic species Abeliophyllum distichum and Forsythia ovata (Oleaceae).</title>
        <authorList>
            <person name="Jang H."/>
        </authorList>
    </citation>
    <scope>NUCLEOTIDE SEQUENCE [LARGE SCALE GENOMIC DNA]</scope>
</reference>
<sequence>MADVMSHEGDGVGDPPHQPPHRLHSSYESEVSEEQQTRLRSIIEIYFDFQDDQSLDEYQVVCAIVDRLTVDRYRDYKFKAHNHVKEHRPSCLYDELFFEEL</sequence>
<keyword evidence="3" id="KW-1185">Reference proteome</keyword>
<organism evidence="2 3">
    <name type="scientific">Abeliophyllum distichum</name>
    <dbReference type="NCBI Taxonomy" id="126358"/>
    <lineage>
        <taxon>Eukaryota</taxon>
        <taxon>Viridiplantae</taxon>
        <taxon>Streptophyta</taxon>
        <taxon>Embryophyta</taxon>
        <taxon>Tracheophyta</taxon>
        <taxon>Spermatophyta</taxon>
        <taxon>Magnoliopsida</taxon>
        <taxon>eudicotyledons</taxon>
        <taxon>Gunneridae</taxon>
        <taxon>Pentapetalae</taxon>
        <taxon>asterids</taxon>
        <taxon>lamiids</taxon>
        <taxon>Lamiales</taxon>
        <taxon>Oleaceae</taxon>
        <taxon>Forsythieae</taxon>
        <taxon>Abeliophyllum</taxon>
    </lineage>
</organism>
<accession>A0ABD1RDZ1</accession>
<evidence type="ECO:0000313" key="2">
    <source>
        <dbReference type="EMBL" id="KAL2486146.1"/>
    </source>
</evidence>
<name>A0ABD1RDZ1_9LAMI</name>
<comment type="caution">
    <text evidence="2">The sequence shown here is derived from an EMBL/GenBank/DDBJ whole genome shotgun (WGS) entry which is preliminary data.</text>
</comment>
<evidence type="ECO:0000256" key="1">
    <source>
        <dbReference type="SAM" id="MobiDB-lite"/>
    </source>
</evidence>
<dbReference type="AlphaFoldDB" id="A0ABD1RDZ1"/>